<dbReference type="Proteomes" id="UP000000768">
    <property type="component" value="Chromosome 5"/>
</dbReference>
<dbReference type="GO" id="GO:0046246">
    <property type="term" value="P:terpene biosynthetic process"/>
    <property type="evidence" value="ECO:0000318"/>
    <property type="project" value="GO_Central"/>
</dbReference>
<dbReference type="PANTHER" id="PTHR31225:SF63">
    <property type="entry name" value="BETA-SELINENE SYNTHASE"/>
    <property type="match status" value="1"/>
</dbReference>
<organism evidence="4 5">
    <name type="scientific">Sorghum bicolor</name>
    <name type="common">Sorghum</name>
    <name type="synonym">Sorghum vulgare</name>
    <dbReference type="NCBI Taxonomy" id="4558"/>
    <lineage>
        <taxon>Eukaryota</taxon>
        <taxon>Viridiplantae</taxon>
        <taxon>Streptophyta</taxon>
        <taxon>Embryophyta</taxon>
        <taxon>Tracheophyta</taxon>
        <taxon>Spermatophyta</taxon>
        <taxon>Magnoliopsida</taxon>
        <taxon>Liliopsida</taxon>
        <taxon>Poales</taxon>
        <taxon>Poaceae</taxon>
        <taxon>PACMAD clade</taxon>
        <taxon>Panicoideae</taxon>
        <taxon>Andropogonodae</taxon>
        <taxon>Andropogoneae</taxon>
        <taxon>Sorghinae</taxon>
        <taxon>Sorghum</taxon>
    </lineage>
</organism>
<evidence type="ECO:0000259" key="3">
    <source>
        <dbReference type="Pfam" id="PF03936"/>
    </source>
</evidence>
<dbReference type="InterPro" id="IPR036965">
    <property type="entry name" value="Terpene_synth_N_sf"/>
</dbReference>
<reference evidence="5" key="2">
    <citation type="journal article" date="2018" name="Plant J.">
        <title>The Sorghum bicolor reference genome: improved assembly, gene annotations, a transcriptome atlas, and signatures of genome organization.</title>
        <authorList>
            <person name="McCormick R.F."/>
            <person name="Truong S.K."/>
            <person name="Sreedasyam A."/>
            <person name="Jenkins J."/>
            <person name="Shu S."/>
            <person name="Sims D."/>
            <person name="Kennedy M."/>
            <person name="Amirebrahimi M."/>
            <person name="Weers B.D."/>
            <person name="McKinley B."/>
            <person name="Mattison A."/>
            <person name="Morishige D.T."/>
            <person name="Grimwood J."/>
            <person name="Schmutz J."/>
            <person name="Mullet J.E."/>
        </authorList>
    </citation>
    <scope>NUCLEOTIDE SEQUENCE [LARGE SCALE GENOMIC DNA]</scope>
    <source>
        <strain evidence="5">cv. BTx623</strain>
    </source>
</reference>
<dbReference type="Gene3D" id="1.10.600.10">
    <property type="entry name" value="Farnesyl Diphosphate Synthase"/>
    <property type="match status" value="2"/>
</dbReference>
<dbReference type="EMBL" id="CM000764">
    <property type="protein sequence ID" value="OQU83525.1"/>
    <property type="molecule type" value="Genomic_DNA"/>
</dbReference>
<evidence type="ECO:0000313" key="4">
    <source>
        <dbReference type="EMBL" id="OQU83525.1"/>
    </source>
</evidence>
<dbReference type="InParanoid" id="A0A1Z5RJA5"/>
<accession>A0A1Z5RJA5</accession>
<keyword evidence="1" id="KW-0479">Metal-binding</keyword>
<feature type="domain" description="Terpene synthase N-terminal" evidence="2">
    <location>
        <begin position="17"/>
        <end position="193"/>
    </location>
</feature>
<dbReference type="Gramene" id="OQU83525">
    <property type="protein sequence ID" value="OQU83525"/>
    <property type="gene ID" value="SORBI_3005G130400"/>
</dbReference>
<sequence length="465" mass="53386">METTTAGAGDTAFEPSLWDDFFVSYTPPCSQMSEEWMRERAEELRMEVRRMFEAVNGMSVADLMVLVDALQRLGIDNHYQKEIYTTLSRVHTGELEILRSEELHIVALRFRLLRQHGFFVSTDVFDEFRDGTGNFNTCLTRDPKGLLSLYNAAYLAVPGEDVLDGVIAFTRTHLEAMKGNLTSPIADQICRALDIPLPRYMPQLETMHFITEYEQEDGHNATLLELARLDYCLTRSAQLKELRTFCLWWKDFYKNVNLTYSLDRGVEMYFWGFGVFPGEGNSRARIIFSKIVALISLMDDTFDTHATFEDCKNLDEAIQRWDESATSILPEYLRMYYTKMLSCFNEFEDILEPKEKYRVPYVQKAKGRKNKNDVASSLDCYMNEHGTTGTEAAAALSAMVEHAWRRINKAFMEIDRALLRALSLAVINQARTNEVVYFGGNDAYTFTDDLQGIIKSVFLKSAPVK</sequence>
<dbReference type="OrthoDB" id="1877784at2759"/>
<dbReference type="GO" id="GO:0010333">
    <property type="term" value="F:terpene synthase activity"/>
    <property type="evidence" value="ECO:0000318"/>
    <property type="project" value="GO_Central"/>
</dbReference>
<dbReference type="GO" id="GO:0000287">
    <property type="term" value="F:magnesium ion binding"/>
    <property type="evidence" value="ECO:0007669"/>
    <property type="project" value="InterPro"/>
</dbReference>
<keyword evidence="5" id="KW-1185">Reference proteome</keyword>
<dbReference type="PANTHER" id="PTHR31225">
    <property type="entry name" value="OS04G0344100 PROTEIN-RELATED"/>
    <property type="match status" value="1"/>
</dbReference>
<dbReference type="InterPro" id="IPR008949">
    <property type="entry name" value="Isoprenoid_synthase_dom_sf"/>
</dbReference>
<dbReference type="SUPFAM" id="SSF48576">
    <property type="entry name" value="Terpenoid synthases"/>
    <property type="match status" value="1"/>
</dbReference>
<protein>
    <submittedName>
        <fullName evidence="4">Uncharacterized protein</fullName>
    </submittedName>
</protein>
<dbReference type="Pfam" id="PF01397">
    <property type="entry name" value="Terpene_synth"/>
    <property type="match status" value="1"/>
</dbReference>
<dbReference type="Gene3D" id="1.50.10.130">
    <property type="entry name" value="Terpene synthase, N-terminal domain"/>
    <property type="match status" value="1"/>
</dbReference>
<dbReference type="SUPFAM" id="SSF48239">
    <property type="entry name" value="Terpenoid cyclases/Protein prenyltransferases"/>
    <property type="match status" value="1"/>
</dbReference>
<dbReference type="AlphaFoldDB" id="A0A1Z5RJA5"/>
<dbReference type="GO" id="GO:0016114">
    <property type="term" value="P:terpenoid biosynthetic process"/>
    <property type="evidence" value="ECO:0007669"/>
    <property type="project" value="InterPro"/>
</dbReference>
<dbReference type="InterPro" id="IPR008930">
    <property type="entry name" value="Terpenoid_cyclase/PrenylTrfase"/>
</dbReference>
<evidence type="ECO:0000256" key="1">
    <source>
        <dbReference type="ARBA" id="ARBA00022723"/>
    </source>
</evidence>
<dbReference type="Pfam" id="PF03936">
    <property type="entry name" value="Terpene_synth_C"/>
    <property type="match status" value="1"/>
</dbReference>
<evidence type="ECO:0000259" key="2">
    <source>
        <dbReference type="Pfam" id="PF01397"/>
    </source>
</evidence>
<dbReference type="InterPro" id="IPR005630">
    <property type="entry name" value="Terpene_synthase_metal-bd"/>
</dbReference>
<gene>
    <name evidence="4" type="ORF">SORBI_3005G130400</name>
</gene>
<dbReference type="STRING" id="4558.A0A1Z5RJA5"/>
<dbReference type="InterPro" id="IPR050148">
    <property type="entry name" value="Terpene_synthase-like"/>
</dbReference>
<feature type="domain" description="Terpene synthase metal-binding" evidence="3">
    <location>
        <begin position="250"/>
        <end position="365"/>
    </location>
</feature>
<dbReference type="ExpressionAtlas" id="A0A1Z5RJA5">
    <property type="expression patterns" value="baseline and differential"/>
</dbReference>
<dbReference type="InterPro" id="IPR001906">
    <property type="entry name" value="Terpene_synth_N"/>
</dbReference>
<name>A0A1Z5RJA5_SORBI</name>
<proteinExistence type="predicted"/>
<evidence type="ECO:0000313" key="5">
    <source>
        <dbReference type="Proteomes" id="UP000000768"/>
    </source>
</evidence>
<reference evidence="4 5" key="1">
    <citation type="journal article" date="2009" name="Nature">
        <title>The Sorghum bicolor genome and the diversification of grasses.</title>
        <authorList>
            <person name="Paterson A.H."/>
            <person name="Bowers J.E."/>
            <person name="Bruggmann R."/>
            <person name="Dubchak I."/>
            <person name="Grimwood J."/>
            <person name="Gundlach H."/>
            <person name="Haberer G."/>
            <person name="Hellsten U."/>
            <person name="Mitros T."/>
            <person name="Poliakov A."/>
            <person name="Schmutz J."/>
            <person name="Spannagl M."/>
            <person name="Tang H."/>
            <person name="Wang X."/>
            <person name="Wicker T."/>
            <person name="Bharti A.K."/>
            <person name="Chapman J."/>
            <person name="Feltus F.A."/>
            <person name="Gowik U."/>
            <person name="Grigoriev I.V."/>
            <person name="Lyons E."/>
            <person name="Maher C.A."/>
            <person name="Martis M."/>
            <person name="Narechania A."/>
            <person name="Otillar R.P."/>
            <person name="Penning B.W."/>
            <person name="Salamov A.A."/>
            <person name="Wang Y."/>
            <person name="Zhang L."/>
            <person name="Carpita N.C."/>
            <person name="Freeling M."/>
            <person name="Gingle A.R."/>
            <person name="Hash C.T."/>
            <person name="Keller B."/>
            <person name="Klein P."/>
            <person name="Kresovich S."/>
            <person name="McCann M.C."/>
            <person name="Ming R."/>
            <person name="Peterson D.G."/>
            <person name="Mehboob-ur-Rahman"/>
            <person name="Ware D."/>
            <person name="Westhoff P."/>
            <person name="Mayer K.F."/>
            <person name="Messing J."/>
            <person name="Rokhsar D.S."/>
        </authorList>
    </citation>
    <scope>NUCLEOTIDE SEQUENCE [LARGE SCALE GENOMIC DNA]</scope>
    <source>
        <strain evidence="5">cv. BTx623</strain>
    </source>
</reference>